<evidence type="ECO:0000256" key="1">
    <source>
        <dbReference type="SAM" id="Phobius"/>
    </source>
</evidence>
<evidence type="ECO:0008006" key="4">
    <source>
        <dbReference type="Google" id="ProtNLM"/>
    </source>
</evidence>
<dbReference type="Gene3D" id="3.40.50.1820">
    <property type="entry name" value="alpha/beta hydrolase"/>
    <property type="match status" value="1"/>
</dbReference>
<feature type="transmembrane region" description="Helical" evidence="1">
    <location>
        <begin position="12"/>
        <end position="31"/>
    </location>
</feature>
<evidence type="ECO:0000313" key="2">
    <source>
        <dbReference type="EMBL" id="RJG09942.1"/>
    </source>
</evidence>
<keyword evidence="3" id="KW-1185">Reference proteome</keyword>
<keyword evidence="1" id="KW-1133">Transmembrane helix</keyword>
<proteinExistence type="predicted"/>
<sequence length="463" mass="52007">MRSDSSVRWSLAQPVARLIVIVVLAVGLLGCNESPRPDLKRLYQLSTTGAETAPVILIPGAFGTRLRDRVSGEEIWPGPWWRILFSSYPELALEIDPQTNMPRPSRLEASGIAEQALRRDFYRPILRTLTQFGGYVRAQPGTPARKGERRYYVLSYDWRQDTLRSVRELDRLIAAVRRDYADPTLRVDVVAHSMGGLIARYYLRFGTRDVLDGEPHLVTMDGADRVRKLVLLGTPNLGSVGSLHAFISGEKVGWGRISPRTLATFPSGYQLFPHPLNNWLVDIEGKPRHDDLFDPKTWQRMAWSVYEPTLAAAADAPTLQRYFAYNLERARRLAWMLSVAEPVSPIRYVLFGGGCHMTPARLLVEQFNGRDTVRLTPSDIAAPRPGVPYDELMIEPGDGRVTKPSLLARETLDPGAPQSEDSFLPVAYAFFLCEDHAFLTSNINFQDNLLNALLSRQPPPDSK</sequence>
<keyword evidence="1" id="KW-0472">Membrane</keyword>
<dbReference type="Proteomes" id="UP000284021">
    <property type="component" value="Unassembled WGS sequence"/>
</dbReference>
<keyword evidence="1" id="KW-0812">Transmembrane</keyword>
<organism evidence="2 3">
    <name type="scientific">Pseudomonas cavernicola</name>
    <dbReference type="NCBI Taxonomy" id="2320866"/>
    <lineage>
        <taxon>Bacteria</taxon>
        <taxon>Pseudomonadati</taxon>
        <taxon>Pseudomonadota</taxon>
        <taxon>Gammaproteobacteria</taxon>
        <taxon>Pseudomonadales</taxon>
        <taxon>Pseudomonadaceae</taxon>
        <taxon>Pseudomonas</taxon>
    </lineage>
</organism>
<dbReference type="GO" id="GO:0008374">
    <property type="term" value="F:O-acyltransferase activity"/>
    <property type="evidence" value="ECO:0007669"/>
    <property type="project" value="InterPro"/>
</dbReference>
<dbReference type="SUPFAM" id="SSF53474">
    <property type="entry name" value="alpha/beta-Hydrolases"/>
    <property type="match status" value="1"/>
</dbReference>
<evidence type="ECO:0000313" key="3">
    <source>
        <dbReference type="Proteomes" id="UP000284021"/>
    </source>
</evidence>
<dbReference type="PANTHER" id="PTHR11440">
    <property type="entry name" value="LECITHIN-CHOLESTEROL ACYLTRANSFERASE-RELATED"/>
    <property type="match status" value="1"/>
</dbReference>
<dbReference type="InterPro" id="IPR029058">
    <property type="entry name" value="AB_hydrolase_fold"/>
</dbReference>
<name>A0A418XBQ0_9PSED</name>
<dbReference type="EMBL" id="QYUR01000006">
    <property type="protein sequence ID" value="RJG09942.1"/>
    <property type="molecule type" value="Genomic_DNA"/>
</dbReference>
<reference evidence="2 3" key="1">
    <citation type="submission" date="2018-09" db="EMBL/GenBank/DDBJ databases">
        <authorList>
            <person name="Zhu H."/>
        </authorList>
    </citation>
    <scope>NUCLEOTIDE SEQUENCE [LARGE SCALE GENOMIC DNA]</scope>
    <source>
        <strain evidence="2 3">K1S02-6</strain>
    </source>
</reference>
<dbReference type="PROSITE" id="PS51257">
    <property type="entry name" value="PROKAR_LIPOPROTEIN"/>
    <property type="match status" value="1"/>
</dbReference>
<dbReference type="Pfam" id="PF02450">
    <property type="entry name" value="LCAT"/>
    <property type="match status" value="1"/>
</dbReference>
<dbReference type="InterPro" id="IPR003386">
    <property type="entry name" value="LACT/PDAT_acylTrfase"/>
</dbReference>
<dbReference type="GO" id="GO:0006629">
    <property type="term" value="P:lipid metabolic process"/>
    <property type="evidence" value="ECO:0007669"/>
    <property type="project" value="InterPro"/>
</dbReference>
<protein>
    <recommendedName>
        <fullName evidence="4">Alpha/beta hydrolase</fullName>
    </recommendedName>
</protein>
<comment type="caution">
    <text evidence="2">The sequence shown here is derived from an EMBL/GenBank/DDBJ whole genome shotgun (WGS) entry which is preliminary data.</text>
</comment>
<gene>
    <name evidence="2" type="ORF">D3879_17975</name>
</gene>
<accession>A0A418XBQ0</accession>
<dbReference type="AlphaFoldDB" id="A0A418XBQ0"/>